<comment type="caution">
    <text evidence="1">The sequence shown here is derived from an EMBL/GenBank/DDBJ whole genome shotgun (WGS) entry which is preliminary data.</text>
</comment>
<name>A0A0G1R2L8_9BACT</name>
<dbReference type="Proteomes" id="UP000034727">
    <property type="component" value="Unassembled WGS sequence"/>
</dbReference>
<organism evidence="1 2">
    <name type="scientific">Candidatus Jorgensenbacteria bacterium GW2011_GWA2_45_9</name>
    <dbReference type="NCBI Taxonomy" id="1618663"/>
    <lineage>
        <taxon>Bacteria</taxon>
        <taxon>Candidatus Joergenseniibacteriota</taxon>
    </lineage>
</organism>
<proteinExistence type="predicted"/>
<evidence type="ECO:0000313" key="1">
    <source>
        <dbReference type="EMBL" id="KKU15100.1"/>
    </source>
</evidence>
<reference evidence="1 2" key="1">
    <citation type="journal article" date="2015" name="Nature">
        <title>rRNA introns, odd ribosomes, and small enigmatic genomes across a large radiation of phyla.</title>
        <authorList>
            <person name="Brown C.T."/>
            <person name="Hug L.A."/>
            <person name="Thomas B.C."/>
            <person name="Sharon I."/>
            <person name="Castelle C.J."/>
            <person name="Singh A."/>
            <person name="Wilkins M.J."/>
            <person name="Williams K.H."/>
            <person name="Banfield J.F."/>
        </authorList>
    </citation>
    <scope>NUCLEOTIDE SEQUENCE [LARGE SCALE GENOMIC DNA]</scope>
</reference>
<dbReference type="AlphaFoldDB" id="A0A0G1R2L8"/>
<evidence type="ECO:0000313" key="2">
    <source>
        <dbReference type="Proteomes" id="UP000034727"/>
    </source>
</evidence>
<dbReference type="EMBL" id="LCLJ01000012">
    <property type="protein sequence ID" value="KKU15100.1"/>
    <property type="molecule type" value="Genomic_DNA"/>
</dbReference>
<sequence>MKTETCQNCKQVFEITSDDEAFYKKMEVPAPGICPDCRFRHKALFRNESTLYNRKCDFCKKPIITSYHPDSRYVVFCNSCWHSDKWDSRSYAIEYNPKKRFIEQLGELLAKTPKSATYTSNFSKSINSEYINFSGGKGGTKNCFLYFNSGEGEDSMYCRGVRSVRKVGDAYYGGDLDICYEVINAEKSSSVSFSQNVNGCLDSSFLRDSSGCSDCFGCVNIRHGKYKFMNEQLSKDSYAARISEIKGSYAATEKFREEFEKFSLSFPRRENVNLKAITSSGDFLFETKNVRDSFETVGAENSRFLYFAKTAKDSYDVIGFGYDSELLLETVGVGYTSRAVGCVSSDKNCAGELSMK</sequence>
<accession>A0A0G1R2L8</accession>
<protein>
    <submittedName>
        <fullName evidence="1">Uncharacterized protein</fullName>
    </submittedName>
</protein>
<gene>
    <name evidence="1" type="ORF">UX22_C0012G0019</name>
</gene>